<evidence type="ECO:0008006" key="4">
    <source>
        <dbReference type="Google" id="ProtNLM"/>
    </source>
</evidence>
<feature type="signal peptide" evidence="1">
    <location>
        <begin position="1"/>
        <end position="18"/>
    </location>
</feature>
<gene>
    <name evidence="2" type="ORF">g.44265</name>
    <name evidence="3" type="ORF">g.44266</name>
</gene>
<dbReference type="EMBL" id="GDHC01018999">
    <property type="protein sequence ID" value="JAP99629.1"/>
    <property type="molecule type" value="Transcribed_RNA"/>
</dbReference>
<reference evidence="2" key="1">
    <citation type="journal article" date="2016" name="Gigascience">
        <title>De novo construction of an expanded transcriptome assembly for the western tarnished plant bug, Lygus hesperus.</title>
        <authorList>
            <person name="Tassone E.E."/>
            <person name="Geib S.M."/>
            <person name="Hall B."/>
            <person name="Fabrick J.A."/>
            <person name="Brent C.S."/>
            <person name="Hull J.J."/>
        </authorList>
    </citation>
    <scope>NUCLEOTIDE SEQUENCE</scope>
</reference>
<sequence>MESWSGGIFVMAFVIVSSEEIGSGGGARPVAVRVAIVTVARDEPRLTDYRRGAGDYWTQRWRHDGRSVVGGAAVERRVGEEAPLRPDVFTRTGAGGDQQKNERGFHFHRTAAGLRAELRLTINMMGQLFIRRSTWDSQEHLRPSSLLFGRTTDNRRVSLLRHLTENS</sequence>
<dbReference type="EMBL" id="GDHC01008748">
    <property type="protein sequence ID" value="JAQ09881.1"/>
    <property type="molecule type" value="Transcribed_RNA"/>
</dbReference>
<evidence type="ECO:0000313" key="3">
    <source>
        <dbReference type="EMBL" id="JAQ09881.1"/>
    </source>
</evidence>
<accession>A0A146KY14</accession>
<organism evidence="2">
    <name type="scientific">Lygus hesperus</name>
    <name type="common">Western plant bug</name>
    <dbReference type="NCBI Taxonomy" id="30085"/>
    <lineage>
        <taxon>Eukaryota</taxon>
        <taxon>Metazoa</taxon>
        <taxon>Ecdysozoa</taxon>
        <taxon>Arthropoda</taxon>
        <taxon>Hexapoda</taxon>
        <taxon>Insecta</taxon>
        <taxon>Pterygota</taxon>
        <taxon>Neoptera</taxon>
        <taxon>Paraneoptera</taxon>
        <taxon>Hemiptera</taxon>
        <taxon>Heteroptera</taxon>
        <taxon>Panheteroptera</taxon>
        <taxon>Cimicomorpha</taxon>
        <taxon>Miridae</taxon>
        <taxon>Mirini</taxon>
        <taxon>Lygus</taxon>
    </lineage>
</organism>
<evidence type="ECO:0000256" key="1">
    <source>
        <dbReference type="SAM" id="SignalP"/>
    </source>
</evidence>
<name>A0A146KY14_LYGHE</name>
<keyword evidence="1" id="KW-0732">Signal</keyword>
<dbReference type="AlphaFoldDB" id="A0A146KY14"/>
<feature type="non-terminal residue" evidence="2">
    <location>
        <position position="167"/>
    </location>
</feature>
<evidence type="ECO:0000313" key="2">
    <source>
        <dbReference type="EMBL" id="JAP99629.1"/>
    </source>
</evidence>
<protein>
    <recommendedName>
        <fullName evidence="4">Secreted protein</fullName>
    </recommendedName>
</protein>
<feature type="chain" id="PRO_5007526940" description="Secreted protein" evidence="1">
    <location>
        <begin position="19"/>
        <end position="167"/>
    </location>
</feature>
<proteinExistence type="predicted"/>